<dbReference type="GO" id="GO:0003700">
    <property type="term" value="F:DNA-binding transcription factor activity"/>
    <property type="evidence" value="ECO:0007669"/>
    <property type="project" value="InterPro"/>
</dbReference>
<evidence type="ECO:0000256" key="3">
    <source>
        <dbReference type="ARBA" id="ARBA00023163"/>
    </source>
</evidence>
<dbReference type="InterPro" id="IPR000835">
    <property type="entry name" value="HTH_MarR-typ"/>
</dbReference>
<dbReference type="Proteomes" id="UP000194154">
    <property type="component" value="Chromosome"/>
</dbReference>
<keyword evidence="6" id="KW-1185">Reference proteome</keyword>
<protein>
    <submittedName>
        <fullName evidence="5">MarR family protein</fullName>
    </submittedName>
</protein>
<dbReference type="RefSeq" id="WP_086042930.1">
    <property type="nucleotide sequence ID" value="NZ_CBCRZA010000004.1"/>
</dbReference>
<evidence type="ECO:0000256" key="2">
    <source>
        <dbReference type="ARBA" id="ARBA00023125"/>
    </source>
</evidence>
<dbReference type="OrthoDB" id="9799368at2"/>
<name>A0A1W7ACN1_9STAP</name>
<keyword evidence="3" id="KW-0804">Transcription</keyword>
<dbReference type="PANTHER" id="PTHR42756:SF1">
    <property type="entry name" value="TRANSCRIPTIONAL REPRESSOR OF EMRAB OPERON"/>
    <property type="match status" value="1"/>
</dbReference>
<dbReference type="InterPro" id="IPR036390">
    <property type="entry name" value="WH_DNA-bd_sf"/>
</dbReference>
<accession>A0A1W7ACN1</accession>
<dbReference type="InterPro" id="IPR036388">
    <property type="entry name" value="WH-like_DNA-bd_sf"/>
</dbReference>
<dbReference type="PANTHER" id="PTHR42756">
    <property type="entry name" value="TRANSCRIPTIONAL REGULATOR, MARR"/>
    <property type="match status" value="1"/>
</dbReference>
<evidence type="ECO:0000259" key="4">
    <source>
        <dbReference type="PROSITE" id="PS50995"/>
    </source>
</evidence>
<dbReference type="GeneID" id="35295836"/>
<evidence type="ECO:0000313" key="6">
    <source>
        <dbReference type="Proteomes" id="UP000194154"/>
    </source>
</evidence>
<dbReference type="PROSITE" id="PS50995">
    <property type="entry name" value="HTH_MARR_2"/>
    <property type="match status" value="1"/>
</dbReference>
<reference evidence="5 6" key="1">
    <citation type="journal article" date="2017" name="Int. J. Syst. Evol. Microbiol.">
        <title>Macrococcus canis sp. nov., a skin bacterium associated with infections in dogs.</title>
        <authorList>
            <person name="Gobeli Brawand S."/>
            <person name="Cotting K."/>
            <person name="Gomez-Sanz E."/>
            <person name="Collaud A."/>
            <person name="Thomann A."/>
            <person name="Brodard I."/>
            <person name="Rodriguez-Campos S."/>
            <person name="Strauss C."/>
            <person name="Perreten V."/>
        </authorList>
    </citation>
    <scope>NUCLEOTIDE SEQUENCE [LARGE SCALE GENOMIC DNA]</scope>
    <source>
        <strain evidence="5 6">KM45013</strain>
    </source>
</reference>
<keyword evidence="1" id="KW-0805">Transcription regulation</keyword>
<dbReference type="SUPFAM" id="SSF46785">
    <property type="entry name" value="Winged helix' DNA-binding domain"/>
    <property type="match status" value="1"/>
</dbReference>
<gene>
    <name evidence="5" type="ORF">MCCS_17350</name>
</gene>
<dbReference type="SMART" id="SM00347">
    <property type="entry name" value="HTH_MARR"/>
    <property type="match status" value="1"/>
</dbReference>
<dbReference type="Pfam" id="PF12802">
    <property type="entry name" value="MarR_2"/>
    <property type="match status" value="1"/>
</dbReference>
<feature type="domain" description="HTH marR-type" evidence="4">
    <location>
        <begin position="4"/>
        <end position="146"/>
    </location>
</feature>
<dbReference type="STRING" id="1855823.MCCS_17350"/>
<dbReference type="Gene3D" id="1.10.10.10">
    <property type="entry name" value="Winged helix-like DNA-binding domain superfamily/Winged helix DNA-binding domain"/>
    <property type="match status" value="1"/>
</dbReference>
<proteinExistence type="predicted"/>
<dbReference type="AlphaFoldDB" id="A0A1W7ACN1"/>
<dbReference type="KEGG" id="mcak:MCCS_17350"/>
<sequence length="146" mass="17050">MYKDKDYEHMLFYFAYKTFIGAADEIIEQHGMLRQHHRFLFFICKKPGITMKELLTVLEISKQGSQSTLKVLKEKALITEQPSPQDKRLKELFPTQKGIQLIDTLNEAQRHLIETTFKDAGNQWIDVMESLAEMRPGFSLIKEEGQ</sequence>
<dbReference type="GO" id="GO:0003677">
    <property type="term" value="F:DNA binding"/>
    <property type="evidence" value="ECO:0007669"/>
    <property type="project" value="UniProtKB-KW"/>
</dbReference>
<evidence type="ECO:0000313" key="5">
    <source>
        <dbReference type="EMBL" id="ARQ07369.1"/>
    </source>
</evidence>
<organism evidence="5 6">
    <name type="scientific">Macrococcoides canis</name>
    <dbReference type="NCBI Taxonomy" id="1855823"/>
    <lineage>
        <taxon>Bacteria</taxon>
        <taxon>Bacillati</taxon>
        <taxon>Bacillota</taxon>
        <taxon>Bacilli</taxon>
        <taxon>Bacillales</taxon>
        <taxon>Staphylococcaceae</taxon>
        <taxon>Macrococcoides</taxon>
    </lineage>
</organism>
<keyword evidence="2" id="KW-0238">DNA-binding</keyword>
<dbReference type="EMBL" id="CP021059">
    <property type="protein sequence ID" value="ARQ07369.1"/>
    <property type="molecule type" value="Genomic_DNA"/>
</dbReference>
<evidence type="ECO:0000256" key="1">
    <source>
        <dbReference type="ARBA" id="ARBA00023015"/>
    </source>
</evidence>